<dbReference type="Pfam" id="PF10318">
    <property type="entry name" value="7TM_GPCR_Srh"/>
    <property type="match status" value="1"/>
</dbReference>
<keyword evidence="3" id="KW-1185">Reference proteome</keyword>
<proteinExistence type="predicted"/>
<feature type="transmembrane region" description="Helical" evidence="1">
    <location>
        <begin position="131"/>
        <end position="151"/>
    </location>
</feature>
<gene>
    <name evidence="2" type="ORF">QR680_010140</name>
</gene>
<evidence type="ECO:0000313" key="3">
    <source>
        <dbReference type="Proteomes" id="UP001175271"/>
    </source>
</evidence>
<keyword evidence="1" id="KW-1133">Transmembrane helix</keyword>
<comment type="caution">
    <text evidence="2">The sequence shown here is derived from an EMBL/GenBank/DDBJ whole genome shotgun (WGS) entry which is preliminary data.</text>
</comment>
<dbReference type="InterPro" id="IPR019422">
    <property type="entry name" value="7TM_GPCR_serpentine_rcpt_Srh"/>
</dbReference>
<feature type="transmembrane region" description="Helical" evidence="1">
    <location>
        <begin position="187"/>
        <end position="213"/>
    </location>
</feature>
<feature type="transmembrane region" description="Helical" evidence="1">
    <location>
        <begin position="92"/>
        <end position="111"/>
    </location>
</feature>
<evidence type="ECO:0000313" key="2">
    <source>
        <dbReference type="EMBL" id="KAK0427262.1"/>
    </source>
</evidence>
<name>A0AA39MAP3_9BILA</name>
<dbReference type="PANTHER" id="PTHR45830">
    <property type="entry name" value="SERPENTINE RECEPTOR, CLASS I"/>
    <property type="match status" value="1"/>
</dbReference>
<sequence>METTLSVVYGRTLDIAALGSFTIKPFAIFIIAFYTPKYLRSTSYFILNEMLWNLAGNLLFVLGRPFPMLPTQCIRLDGLIGPYLENEWMRHAFFLLIVASSVNCNIGLLTMFRFRYMVIANKEFISRTRPLWGYAICIMLHIAGTAIFVALNVNAATTIEEYSNTESIPSAANLFCFKRSGWQKNLLLWSFFASMIGFKVLLVAYTLLCFYELRKQKSSLEKFTLVIQRTVLRNLVFMTAVPVFLACFPLLIAALFILFNEWPYAQLVAAISYMLAANHGTVYSVLTLAVFKSYRKAVKTMWINAIRGLFKKNSILCRRTKITKVASSPRVGSLWTGK</sequence>
<dbReference type="Proteomes" id="UP001175271">
    <property type="component" value="Unassembled WGS sequence"/>
</dbReference>
<accession>A0AA39MAP3</accession>
<evidence type="ECO:0000256" key="1">
    <source>
        <dbReference type="SAM" id="Phobius"/>
    </source>
</evidence>
<feature type="transmembrane region" description="Helical" evidence="1">
    <location>
        <begin position="42"/>
        <end position="62"/>
    </location>
</feature>
<dbReference type="PANTHER" id="PTHR45830:SF15">
    <property type="entry name" value="SERPENTINE RECEPTOR, CLASS I"/>
    <property type="match status" value="1"/>
</dbReference>
<keyword evidence="1" id="KW-0812">Transmembrane</keyword>
<dbReference type="EMBL" id="JAUCMV010000001">
    <property type="protein sequence ID" value="KAK0427262.1"/>
    <property type="molecule type" value="Genomic_DNA"/>
</dbReference>
<dbReference type="AlphaFoldDB" id="A0AA39MAP3"/>
<reference evidence="2" key="1">
    <citation type="submission" date="2023-06" db="EMBL/GenBank/DDBJ databases">
        <title>Genomic analysis of the entomopathogenic nematode Steinernema hermaphroditum.</title>
        <authorList>
            <person name="Schwarz E.M."/>
            <person name="Heppert J.K."/>
            <person name="Baniya A."/>
            <person name="Schwartz H.T."/>
            <person name="Tan C.-H."/>
            <person name="Antoshechkin I."/>
            <person name="Sternberg P.W."/>
            <person name="Goodrich-Blair H."/>
            <person name="Dillman A.R."/>
        </authorList>
    </citation>
    <scope>NUCLEOTIDE SEQUENCE</scope>
    <source>
        <strain evidence="2">PS9179</strain>
        <tissue evidence="2">Whole animal</tissue>
    </source>
</reference>
<protein>
    <submittedName>
        <fullName evidence="2">Uncharacterized protein</fullName>
    </submittedName>
</protein>
<dbReference type="SUPFAM" id="SSF81321">
    <property type="entry name" value="Family A G protein-coupled receptor-like"/>
    <property type="match status" value="1"/>
</dbReference>
<organism evidence="2 3">
    <name type="scientific">Steinernema hermaphroditum</name>
    <dbReference type="NCBI Taxonomy" id="289476"/>
    <lineage>
        <taxon>Eukaryota</taxon>
        <taxon>Metazoa</taxon>
        <taxon>Ecdysozoa</taxon>
        <taxon>Nematoda</taxon>
        <taxon>Chromadorea</taxon>
        <taxon>Rhabditida</taxon>
        <taxon>Tylenchina</taxon>
        <taxon>Panagrolaimomorpha</taxon>
        <taxon>Strongyloidoidea</taxon>
        <taxon>Steinernematidae</taxon>
        <taxon>Steinernema</taxon>
    </lineage>
</organism>
<feature type="transmembrane region" description="Helical" evidence="1">
    <location>
        <begin position="15"/>
        <end position="35"/>
    </location>
</feature>
<feature type="transmembrane region" description="Helical" evidence="1">
    <location>
        <begin position="271"/>
        <end position="291"/>
    </location>
</feature>
<keyword evidence="1" id="KW-0472">Membrane</keyword>
<feature type="transmembrane region" description="Helical" evidence="1">
    <location>
        <begin position="234"/>
        <end position="259"/>
    </location>
</feature>